<dbReference type="Proteomes" id="UP000422764">
    <property type="component" value="Chromosome"/>
</dbReference>
<dbReference type="AlphaFoldDB" id="A0A6I6ENN8"/>
<accession>A0A6I6ENN8</accession>
<dbReference type="PANTHER" id="PTHR30087">
    <property type="entry name" value="INNER MEMBRANE PROTEIN"/>
    <property type="match status" value="1"/>
</dbReference>
<dbReference type="EMBL" id="CP046522">
    <property type="protein sequence ID" value="QGU95302.1"/>
    <property type="molecule type" value="Genomic_DNA"/>
</dbReference>
<reference evidence="2 3" key="1">
    <citation type="submission" date="2019-12" db="EMBL/GenBank/DDBJ databases">
        <title>Genome sequenceing of Clostridium bovifaecis.</title>
        <authorList>
            <person name="Yao Y."/>
        </authorList>
    </citation>
    <scope>NUCLEOTIDE SEQUENCE [LARGE SCALE GENOMIC DNA]</scope>
    <source>
        <strain evidence="2 3">BXX</strain>
    </source>
</reference>
<organism evidence="2 3">
    <name type="scientific">Clostridium bovifaecis</name>
    <dbReference type="NCBI Taxonomy" id="2184719"/>
    <lineage>
        <taxon>Bacteria</taxon>
        <taxon>Bacillati</taxon>
        <taxon>Bacillota</taxon>
        <taxon>Clostridia</taxon>
        <taxon>Eubacteriales</taxon>
        <taxon>Clostridiaceae</taxon>
        <taxon>Clostridium</taxon>
    </lineage>
</organism>
<proteinExistence type="predicted"/>
<keyword evidence="3" id="KW-1185">Reference proteome</keyword>
<dbReference type="Pfam" id="PF04463">
    <property type="entry name" value="2-thiour_desulf"/>
    <property type="match status" value="1"/>
</dbReference>
<evidence type="ECO:0000259" key="1">
    <source>
        <dbReference type="Pfam" id="PF08349"/>
    </source>
</evidence>
<name>A0A6I6ENN8_9CLOT</name>
<dbReference type="InterPro" id="IPR013560">
    <property type="entry name" value="DUF1722"/>
</dbReference>
<evidence type="ECO:0000313" key="2">
    <source>
        <dbReference type="EMBL" id="QGU95302.1"/>
    </source>
</evidence>
<feature type="domain" description="DUF1722" evidence="1">
    <location>
        <begin position="197"/>
        <end position="312"/>
    </location>
</feature>
<dbReference type="InterPro" id="IPR007553">
    <property type="entry name" value="2-thiour_desulf"/>
</dbReference>
<sequence>MAVSSLRNFYKPVIVVSKCLGFNACRYNGQMAQDSFVEKLKGYVEFKTICPEVGIGLTTPRNAIRIVKNKDELILCDPKNSSDYTKAMYEFSYDFLDGIKEVDGFILKSRSPSCGIKDVKIYTNIEKGGPSSKGRGIFGGVATEVFPNIPIEDEGRLKDFKIREHFLTRLYTLLTFKTIKRLYCKKELTSFHNSNIFLFTMYNKTYLKRLNSIIKNINNEPLDKTLEQYETYLNLALGRIPRNDSKVKVLFQCVECFEGRISKEEKEFVVDTINQYKEGHIPYPVPLYLIKSYAVRFEDKDMLEQSFFEPYPKGLIEVRDSGKALN</sequence>
<gene>
    <name evidence="2" type="ORF">GOM49_09565</name>
</gene>
<protein>
    <submittedName>
        <fullName evidence="2">DUF1722 domain-containing protein</fullName>
    </submittedName>
</protein>
<dbReference type="PANTHER" id="PTHR30087:SF0">
    <property type="entry name" value="INNER MEMBRANE PROTEIN"/>
    <property type="match status" value="1"/>
</dbReference>
<evidence type="ECO:0000313" key="3">
    <source>
        <dbReference type="Proteomes" id="UP000422764"/>
    </source>
</evidence>
<dbReference type="Pfam" id="PF08349">
    <property type="entry name" value="DUF1722"/>
    <property type="match status" value="1"/>
</dbReference>